<protein>
    <recommendedName>
        <fullName evidence="4">Lycopene cyclase domain-containing protein</fullName>
    </recommendedName>
</protein>
<gene>
    <name evidence="2" type="ORF">D3P08_14120</name>
</gene>
<dbReference type="AlphaFoldDB" id="A0A3A1UUA0"/>
<name>A0A3A1UUA0_9BACL</name>
<evidence type="ECO:0000256" key="1">
    <source>
        <dbReference type="SAM" id="Phobius"/>
    </source>
</evidence>
<keyword evidence="1" id="KW-0472">Membrane</keyword>
<dbReference type="OrthoDB" id="1683771at2"/>
<dbReference type="Proteomes" id="UP000266482">
    <property type="component" value="Unassembled WGS sequence"/>
</dbReference>
<accession>A0A3A1UUA0</accession>
<keyword evidence="1" id="KW-1133">Transmembrane helix</keyword>
<feature type="transmembrane region" description="Helical" evidence="1">
    <location>
        <begin position="123"/>
        <end position="141"/>
    </location>
</feature>
<evidence type="ECO:0008006" key="4">
    <source>
        <dbReference type="Google" id="ProtNLM"/>
    </source>
</evidence>
<dbReference type="EMBL" id="QXQA01000008">
    <property type="protein sequence ID" value="RIX52109.1"/>
    <property type="molecule type" value="Genomic_DNA"/>
</dbReference>
<comment type="caution">
    <text evidence="2">The sequence shown here is derived from an EMBL/GenBank/DDBJ whole genome shotgun (WGS) entry which is preliminary data.</text>
</comment>
<evidence type="ECO:0000313" key="3">
    <source>
        <dbReference type="Proteomes" id="UP000266482"/>
    </source>
</evidence>
<dbReference type="RefSeq" id="WP_119600341.1">
    <property type="nucleotide sequence ID" value="NZ_QXQA01000008.1"/>
</dbReference>
<evidence type="ECO:0000313" key="2">
    <source>
        <dbReference type="EMBL" id="RIX52109.1"/>
    </source>
</evidence>
<feature type="transmembrane region" description="Helical" evidence="1">
    <location>
        <begin position="64"/>
        <end position="83"/>
    </location>
</feature>
<feature type="transmembrane region" description="Helical" evidence="1">
    <location>
        <begin position="89"/>
        <end position="111"/>
    </location>
</feature>
<feature type="transmembrane region" description="Helical" evidence="1">
    <location>
        <begin position="32"/>
        <end position="52"/>
    </location>
</feature>
<keyword evidence="3" id="KW-1185">Reference proteome</keyword>
<organism evidence="2 3">
    <name type="scientific">Paenibacillus nanensis</name>
    <dbReference type="NCBI Taxonomy" id="393251"/>
    <lineage>
        <taxon>Bacteria</taxon>
        <taxon>Bacillati</taxon>
        <taxon>Bacillota</taxon>
        <taxon>Bacilli</taxon>
        <taxon>Bacillales</taxon>
        <taxon>Paenibacillaceae</taxon>
        <taxon>Paenibacillus</taxon>
    </lineage>
</organism>
<proteinExistence type="predicted"/>
<sequence length="175" mass="20660">MIKTFQWLMLFLPWLTLFAARRGSVKRLMPSVVLTSLLVTILSIIGYEYKWWTIHKYIVPWGEIVDVSFVYGVFAVGTFWIFYFTGRSFWLFILVNVVVDAVFSFGILPIMERIGIVTVRIPFWQTFLLDMAMMLIIYVYHRWQTAAANTPEYIDRPSFRSATHDWGPLSRRKAR</sequence>
<reference evidence="2 3" key="1">
    <citation type="submission" date="2018-09" db="EMBL/GenBank/DDBJ databases">
        <title>Paenibacillus aracenensis nov. sp. isolated from a cave in southern Spain.</title>
        <authorList>
            <person name="Jurado V."/>
            <person name="Gutierrez-Patricio S."/>
            <person name="Gonzalez-Pimentel J.L."/>
            <person name="Miller A.Z."/>
            <person name="Laiz L."/>
            <person name="Saiz-Jimenez C."/>
        </authorList>
    </citation>
    <scope>NUCLEOTIDE SEQUENCE [LARGE SCALE GENOMIC DNA]</scope>
    <source>
        <strain evidence="2 3">DSM 22867</strain>
    </source>
</reference>
<keyword evidence="1" id="KW-0812">Transmembrane</keyword>